<keyword evidence="2" id="KW-1185">Reference proteome</keyword>
<dbReference type="Pfam" id="PF14165">
    <property type="entry name" value="YtzH"/>
    <property type="match status" value="1"/>
</dbReference>
<dbReference type="InterPro" id="IPR025547">
    <property type="entry name" value="YtzH"/>
</dbReference>
<dbReference type="EMBL" id="CP022437">
    <property type="protein sequence ID" value="ASN04943.1"/>
    <property type="molecule type" value="Genomic_DNA"/>
</dbReference>
<protein>
    <recommendedName>
        <fullName evidence="3">YtzH-like protein</fullName>
    </recommendedName>
</protein>
<organism evidence="1 2">
    <name type="scientific">Virgibacillus necropolis</name>
    <dbReference type="NCBI Taxonomy" id="163877"/>
    <lineage>
        <taxon>Bacteria</taxon>
        <taxon>Bacillati</taxon>
        <taxon>Bacillota</taxon>
        <taxon>Bacilli</taxon>
        <taxon>Bacillales</taxon>
        <taxon>Bacillaceae</taxon>
        <taxon>Virgibacillus</taxon>
    </lineage>
</organism>
<dbReference type="OrthoDB" id="2968867at2"/>
<evidence type="ECO:0000313" key="1">
    <source>
        <dbReference type="EMBL" id="ASN04943.1"/>
    </source>
</evidence>
<dbReference type="RefSeq" id="WP_089531794.1">
    <property type="nucleotide sequence ID" value="NZ_CP022437.1"/>
</dbReference>
<sequence>MLTVNDQLTVLHDILTEQSEECCGDINEYKQIKRIIQTLMANESITDEELLSLLPEIYNYGIQGEQAQNLEEHVTTNKGNIETWTSHIIQSNLE</sequence>
<name>A0A221MBC9_9BACI</name>
<dbReference type="KEGG" id="vne:CFK40_07925"/>
<gene>
    <name evidence="1" type="ORF">CFK40_07925</name>
</gene>
<reference evidence="1 2" key="1">
    <citation type="journal article" date="2003" name="Int. J. Syst. Evol. Microbiol.">
        <title>Virgibacillus carmonensis sp. nov., Virgibacillus necropolis sp. nov. and Virgibacillus picturae sp. nov., three novel species isolated from deteriorated mural paintings, transfer of the species of the genus salibacillus to Virgibacillus, as Virgibacillus marismortui comb. nov. and Virgibacillus salexigens comb. nov., and emended description of the genus Virgibacillus.</title>
        <authorList>
            <person name="Heyrman J."/>
            <person name="Logan N.A."/>
            <person name="Busse H.J."/>
            <person name="Balcaen A."/>
            <person name="Lebbe L."/>
            <person name="Rodriguez-Diaz M."/>
            <person name="Swings J."/>
            <person name="De Vos P."/>
        </authorList>
    </citation>
    <scope>NUCLEOTIDE SEQUENCE [LARGE SCALE GENOMIC DNA]</scope>
    <source>
        <strain evidence="1 2">LMG 19488</strain>
    </source>
</reference>
<accession>A0A221MBC9</accession>
<dbReference type="AlphaFoldDB" id="A0A221MBC9"/>
<dbReference type="Proteomes" id="UP000204391">
    <property type="component" value="Chromosome"/>
</dbReference>
<evidence type="ECO:0000313" key="2">
    <source>
        <dbReference type="Proteomes" id="UP000204391"/>
    </source>
</evidence>
<evidence type="ECO:0008006" key="3">
    <source>
        <dbReference type="Google" id="ProtNLM"/>
    </source>
</evidence>
<proteinExistence type="predicted"/>